<sequence length="94" mass="10583">MSREYVAVATVNNHTLAVGYWLDYGIDLKDLGGQVLCQICSSVAPLYMDRTVFGDLVCSTVKKNSQRSTGHWYSCFQQLRFAIIIISILLLYSL</sequence>
<keyword evidence="3" id="KW-1185">Reference proteome</keyword>
<evidence type="ECO:0000256" key="1">
    <source>
        <dbReference type="SAM" id="Phobius"/>
    </source>
</evidence>
<proteinExistence type="predicted"/>
<keyword evidence="1" id="KW-0472">Membrane</keyword>
<dbReference type="Proteomes" id="UP000735302">
    <property type="component" value="Unassembled WGS sequence"/>
</dbReference>
<accession>A0AAV3YEE3</accession>
<name>A0AAV3YEE3_9GAST</name>
<feature type="transmembrane region" description="Helical" evidence="1">
    <location>
        <begin position="72"/>
        <end position="92"/>
    </location>
</feature>
<gene>
    <name evidence="2" type="ORF">PoB_001219100</name>
</gene>
<evidence type="ECO:0000313" key="2">
    <source>
        <dbReference type="EMBL" id="GFN85685.1"/>
    </source>
</evidence>
<dbReference type="EMBL" id="BLXT01001443">
    <property type="protein sequence ID" value="GFN85685.1"/>
    <property type="molecule type" value="Genomic_DNA"/>
</dbReference>
<dbReference type="AlphaFoldDB" id="A0AAV3YEE3"/>
<reference evidence="2 3" key="1">
    <citation type="journal article" date="2021" name="Elife">
        <title>Chloroplast acquisition without the gene transfer in kleptoplastic sea slugs, Plakobranchus ocellatus.</title>
        <authorList>
            <person name="Maeda T."/>
            <person name="Takahashi S."/>
            <person name="Yoshida T."/>
            <person name="Shimamura S."/>
            <person name="Takaki Y."/>
            <person name="Nagai Y."/>
            <person name="Toyoda A."/>
            <person name="Suzuki Y."/>
            <person name="Arimoto A."/>
            <person name="Ishii H."/>
            <person name="Satoh N."/>
            <person name="Nishiyama T."/>
            <person name="Hasebe M."/>
            <person name="Maruyama T."/>
            <person name="Minagawa J."/>
            <person name="Obokata J."/>
            <person name="Shigenobu S."/>
        </authorList>
    </citation>
    <scope>NUCLEOTIDE SEQUENCE [LARGE SCALE GENOMIC DNA]</scope>
</reference>
<comment type="caution">
    <text evidence="2">The sequence shown here is derived from an EMBL/GenBank/DDBJ whole genome shotgun (WGS) entry which is preliminary data.</text>
</comment>
<organism evidence="2 3">
    <name type="scientific">Plakobranchus ocellatus</name>
    <dbReference type="NCBI Taxonomy" id="259542"/>
    <lineage>
        <taxon>Eukaryota</taxon>
        <taxon>Metazoa</taxon>
        <taxon>Spiralia</taxon>
        <taxon>Lophotrochozoa</taxon>
        <taxon>Mollusca</taxon>
        <taxon>Gastropoda</taxon>
        <taxon>Heterobranchia</taxon>
        <taxon>Euthyneura</taxon>
        <taxon>Panpulmonata</taxon>
        <taxon>Sacoglossa</taxon>
        <taxon>Placobranchoidea</taxon>
        <taxon>Plakobranchidae</taxon>
        <taxon>Plakobranchus</taxon>
    </lineage>
</organism>
<evidence type="ECO:0000313" key="3">
    <source>
        <dbReference type="Proteomes" id="UP000735302"/>
    </source>
</evidence>
<keyword evidence="1" id="KW-0812">Transmembrane</keyword>
<keyword evidence="1" id="KW-1133">Transmembrane helix</keyword>
<protein>
    <submittedName>
        <fullName evidence="2">Uncharacterized protein</fullName>
    </submittedName>
</protein>